<comment type="catalytic activity">
    <reaction evidence="1 8">
        <text>[(1-&gt;4)-alpha-D-glucosyl](n) + ADP-alpha-D-glucose = [(1-&gt;4)-alpha-D-glucosyl](n+1) + ADP + H(+)</text>
        <dbReference type="Rhea" id="RHEA:18189"/>
        <dbReference type="Rhea" id="RHEA-COMP:9584"/>
        <dbReference type="Rhea" id="RHEA-COMP:9587"/>
        <dbReference type="ChEBI" id="CHEBI:15378"/>
        <dbReference type="ChEBI" id="CHEBI:15444"/>
        <dbReference type="ChEBI" id="CHEBI:57498"/>
        <dbReference type="ChEBI" id="CHEBI:456216"/>
        <dbReference type="EC" id="2.4.1.21"/>
    </reaction>
</comment>
<gene>
    <name evidence="8" type="primary">glgA</name>
    <name evidence="11" type="ORF">SAMN02983003_1397</name>
</gene>
<evidence type="ECO:0000256" key="5">
    <source>
        <dbReference type="ARBA" id="ARBA00022676"/>
    </source>
</evidence>
<dbReference type="Proteomes" id="UP000183447">
    <property type="component" value="Unassembled WGS sequence"/>
</dbReference>
<dbReference type="GO" id="GO:0005829">
    <property type="term" value="C:cytosol"/>
    <property type="evidence" value="ECO:0007669"/>
    <property type="project" value="TreeGrafter"/>
</dbReference>
<dbReference type="CDD" id="cd03791">
    <property type="entry name" value="GT5_Glycogen_synthase_DULL1-like"/>
    <property type="match status" value="1"/>
</dbReference>
<comment type="pathway">
    <text evidence="3 8">Glycan biosynthesis; glycogen biosynthesis.</text>
</comment>
<keyword evidence="7 8" id="KW-0320">Glycogen biosynthesis</keyword>
<dbReference type="UniPathway" id="UPA00164"/>
<keyword evidence="5 8" id="KW-0328">Glycosyltransferase</keyword>
<dbReference type="InterPro" id="IPR001296">
    <property type="entry name" value="Glyco_trans_1"/>
</dbReference>
<dbReference type="HAMAP" id="MF_00484">
    <property type="entry name" value="Glycogen_synth"/>
    <property type="match status" value="1"/>
</dbReference>
<dbReference type="InterPro" id="IPR013534">
    <property type="entry name" value="Starch_synth_cat_dom"/>
</dbReference>
<evidence type="ECO:0000256" key="3">
    <source>
        <dbReference type="ARBA" id="ARBA00004964"/>
    </source>
</evidence>
<evidence type="ECO:0000256" key="2">
    <source>
        <dbReference type="ARBA" id="ARBA00002764"/>
    </source>
</evidence>
<dbReference type="Pfam" id="PF00534">
    <property type="entry name" value="Glycos_transf_1"/>
    <property type="match status" value="1"/>
</dbReference>
<dbReference type="PANTHER" id="PTHR45825:SF11">
    <property type="entry name" value="ALPHA AMYLASE DOMAIN-CONTAINING PROTEIN"/>
    <property type="match status" value="1"/>
</dbReference>
<dbReference type="InterPro" id="IPR011835">
    <property type="entry name" value="GS/SS"/>
</dbReference>
<evidence type="ECO:0000313" key="12">
    <source>
        <dbReference type="Proteomes" id="UP000183447"/>
    </source>
</evidence>
<reference evidence="11 12" key="1">
    <citation type="submission" date="2016-11" db="EMBL/GenBank/DDBJ databases">
        <authorList>
            <person name="Jaros S."/>
            <person name="Januszkiewicz K."/>
            <person name="Wedrychowicz H."/>
        </authorList>
    </citation>
    <scope>NUCLEOTIDE SEQUENCE [LARGE SCALE GENOMIC DNA]</scope>
    <source>
        <strain evidence="11 12">ATCC 23634</strain>
    </source>
</reference>
<name>A0A1K2HVX9_9HYPH</name>
<dbReference type="Pfam" id="PF08323">
    <property type="entry name" value="Glyco_transf_5"/>
    <property type="match status" value="1"/>
</dbReference>
<dbReference type="NCBIfam" id="NF001899">
    <property type="entry name" value="PRK00654.1-2"/>
    <property type="match status" value="1"/>
</dbReference>
<dbReference type="Gene3D" id="3.40.50.2000">
    <property type="entry name" value="Glycogen Phosphorylase B"/>
    <property type="match status" value="2"/>
</dbReference>
<keyword evidence="6 8" id="KW-0808">Transferase</keyword>
<dbReference type="PANTHER" id="PTHR45825">
    <property type="entry name" value="GRANULE-BOUND STARCH SYNTHASE 1, CHLOROPLASTIC/AMYLOPLASTIC"/>
    <property type="match status" value="1"/>
</dbReference>
<dbReference type="AlphaFoldDB" id="A0A1K2HVX9"/>
<accession>A0A1K2HVX9</accession>
<dbReference type="GO" id="GO:0004373">
    <property type="term" value="F:alpha-1,4-glucan glucosyltransferase (UDP-glucose donor) activity"/>
    <property type="evidence" value="ECO:0007669"/>
    <property type="project" value="InterPro"/>
</dbReference>
<keyword evidence="12" id="KW-1185">Reference proteome</keyword>
<evidence type="ECO:0000256" key="7">
    <source>
        <dbReference type="ARBA" id="ARBA00023056"/>
    </source>
</evidence>
<proteinExistence type="inferred from homology"/>
<dbReference type="GO" id="GO:0005978">
    <property type="term" value="P:glycogen biosynthetic process"/>
    <property type="evidence" value="ECO:0007669"/>
    <property type="project" value="UniProtKB-UniRule"/>
</dbReference>
<evidence type="ECO:0000256" key="8">
    <source>
        <dbReference type="HAMAP-Rule" id="MF_00484"/>
    </source>
</evidence>
<dbReference type="EC" id="2.4.1.21" evidence="8"/>
<feature type="domain" description="Starch synthase catalytic" evidence="10">
    <location>
        <begin position="4"/>
        <end position="236"/>
    </location>
</feature>
<dbReference type="OrthoDB" id="9808590at2"/>
<organism evidence="11 12">
    <name type="scientific">Devosia enhydra</name>
    <dbReference type="NCBI Taxonomy" id="665118"/>
    <lineage>
        <taxon>Bacteria</taxon>
        <taxon>Pseudomonadati</taxon>
        <taxon>Pseudomonadota</taxon>
        <taxon>Alphaproteobacteria</taxon>
        <taxon>Hyphomicrobiales</taxon>
        <taxon>Devosiaceae</taxon>
        <taxon>Devosia</taxon>
    </lineage>
</organism>
<evidence type="ECO:0000259" key="9">
    <source>
        <dbReference type="Pfam" id="PF00534"/>
    </source>
</evidence>
<dbReference type="GO" id="GO:0009011">
    <property type="term" value="F:alpha-1,4-glucan glucosyltransferase (ADP-glucose donor) activity"/>
    <property type="evidence" value="ECO:0007669"/>
    <property type="project" value="UniProtKB-UniRule"/>
</dbReference>
<evidence type="ECO:0000313" key="11">
    <source>
        <dbReference type="EMBL" id="SFZ82993.1"/>
    </source>
</evidence>
<evidence type="ECO:0000259" key="10">
    <source>
        <dbReference type="Pfam" id="PF08323"/>
    </source>
</evidence>
<evidence type="ECO:0000256" key="4">
    <source>
        <dbReference type="ARBA" id="ARBA00010281"/>
    </source>
</evidence>
<dbReference type="STRING" id="665118.SAMN02983003_1397"/>
<evidence type="ECO:0000256" key="6">
    <source>
        <dbReference type="ARBA" id="ARBA00022679"/>
    </source>
</evidence>
<dbReference type="NCBIfam" id="TIGR02095">
    <property type="entry name" value="glgA"/>
    <property type="match status" value="1"/>
</dbReference>
<comment type="similarity">
    <text evidence="4 8">Belongs to the glycosyltransferase 1 family. Bacterial/plant glycogen synthase subfamily.</text>
</comment>
<feature type="domain" description="Glycosyl transferase family 1" evidence="9">
    <location>
        <begin position="290"/>
        <end position="440"/>
    </location>
</feature>
<feature type="binding site" evidence="8">
    <location>
        <position position="16"/>
    </location>
    <ligand>
        <name>ADP-alpha-D-glucose</name>
        <dbReference type="ChEBI" id="CHEBI:57498"/>
    </ligand>
</feature>
<dbReference type="SUPFAM" id="SSF53756">
    <property type="entry name" value="UDP-Glycosyltransferase/glycogen phosphorylase"/>
    <property type="match status" value="1"/>
</dbReference>
<evidence type="ECO:0000256" key="1">
    <source>
        <dbReference type="ARBA" id="ARBA00001478"/>
    </source>
</evidence>
<protein>
    <recommendedName>
        <fullName evidence="8">Glycogen synthase</fullName>
        <ecNumber evidence="8">2.4.1.21</ecNumber>
    </recommendedName>
    <alternativeName>
        <fullName evidence="8">Starch [bacterial glycogen] synthase</fullName>
    </alternativeName>
</protein>
<dbReference type="EMBL" id="FPKU01000001">
    <property type="protein sequence ID" value="SFZ82993.1"/>
    <property type="molecule type" value="Genomic_DNA"/>
</dbReference>
<comment type="function">
    <text evidence="2 8">Synthesizes alpha-1,4-glucan chains using ADP-glucose.</text>
</comment>
<sequence length="487" mass="52239">MIEVVSVTSELYPLVKTGGLADVAGALPGALASEGVRMRTLVPGYPAVTAALETAEIVLDMPDYFGGTARLLSGEAKGLSLFVLDAPHLFLRPGSPYLGTDGRDWPDNARRFAALSYAAYELARGAVAGYRPAIVHGHDWQAGLVPAYIAYNAPTGVKTVHTVHNIAFQGQFGWDIFHDLRMDFRAASDGAIEYFGGIGYLKSALQNADAITTVSPTYAREIMTPEYGMGLEGLLRSRSGDLHGIINGIDIDAWNPATDPALRQVYDATAIEGRAANAAALRERFRLDHTPGPLFAVVSRLTWQKGMDMLLEAVDGLVMQGATLCVLGSGDPVLEAGFADAALRYPGRVGFVRGYDEQLSHLIQGGADVMLVPSRFEPCGLTQLYGLRYGCVPLVARVGGLADTVIDANLAAVEAGVATGIVFSPATAEALSDAITRTIGLHRDQKIWQKIQRRGMVSDVSWATSARHYADLYRRLLGLEAHEHTQD</sequence>